<accession>A0A5M3VNH3</accession>
<keyword evidence="2" id="KW-1185">Reference proteome</keyword>
<protein>
    <submittedName>
        <fullName evidence="1">Uncharacterized protein</fullName>
    </submittedName>
</protein>
<gene>
    <name evidence="1" type="ORF">Acor_02670</name>
</gene>
<dbReference type="Proteomes" id="UP000334990">
    <property type="component" value="Unassembled WGS sequence"/>
</dbReference>
<proteinExistence type="predicted"/>
<sequence>MVREIRDAVEFKNIRRIMSANSADLIRASLALPRADPTIPLLTRPGWIPAAPIPLDDVPLEWRQHPDADRAEEARSWLTHYWPGSTYSEMVRNLERPSHFFNGLSYRLVEADPVLTFTATRYWDQFDTGEALQFEAAKEWHRSGTIEGPYRRWLADPFDLSRRYAIPGVNALTIRNADTPTFQLMNRRRVAVAMGTTHVVPAGDFQPSQDYDPRPDQELRLRNTMIREYAEELLGAHEDRTTPVDITRDAPHAAIYQTFASGAASAWYLGIGLSPLTWKPEILIACVFDVPAFDQLFAGISTETAEGELLNDLPFEEETIRHYATSPSTLPAAQACLTLAWDHRKLIT</sequence>
<comment type="caution">
    <text evidence="1">The sequence shown here is derived from an EMBL/GenBank/DDBJ whole genome shotgun (WGS) entry which is preliminary data.</text>
</comment>
<reference evidence="1 2" key="1">
    <citation type="submission" date="2019-10" db="EMBL/GenBank/DDBJ databases">
        <title>Whole genome shotgun sequence of Acrocarpospora corrugata NBRC 13972.</title>
        <authorList>
            <person name="Ichikawa N."/>
            <person name="Kimura A."/>
            <person name="Kitahashi Y."/>
            <person name="Komaki H."/>
            <person name="Oguchi A."/>
        </authorList>
    </citation>
    <scope>NUCLEOTIDE SEQUENCE [LARGE SCALE GENOMIC DNA]</scope>
    <source>
        <strain evidence="1 2">NBRC 13972</strain>
    </source>
</reference>
<dbReference type="AlphaFoldDB" id="A0A5M3VNH3"/>
<evidence type="ECO:0000313" key="2">
    <source>
        <dbReference type="Proteomes" id="UP000334990"/>
    </source>
</evidence>
<dbReference type="EMBL" id="BLAD01000035">
    <property type="protein sequence ID" value="GER98205.1"/>
    <property type="molecule type" value="Genomic_DNA"/>
</dbReference>
<evidence type="ECO:0000313" key="1">
    <source>
        <dbReference type="EMBL" id="GER98205.1"/>
    </source>
</evidence>
<organism evidence="1 2">
    <name type="scientific">Acrocarpospora corrugata</name>
    <dbReference type="NCBI Taxonomy" id="35763"/>
    <lineage>
        <taxon>Bacteria</taxon>
        <taxon>Bacillati</taxon>
        <taxon>Actinomycetota</taxon>
        <taxon>Actinomycetes</taxon>
        <taxon>Streptosporangiales</taxon>
        <taxon>Streptosporangiaceae</taxon>
        <taxon>Acrocarpospora</taxon>
    </lineage>
</organism>
<name>A0A5M3VNH3_9ACTN</name>